<reference evidence="2" key="2">
    <citation type="submission" date="2024-10" db="UniProtKB">
        <authorList>
            <consortium name="EnsemblProtists"/>
        </authorList>
    </citation>
    <scope>IDENTIFICATION</scope>
</reference>
<dbReference type="HOGENOM" id="CLU_991899_0_0_1"/>
<accession>A0A0D3KFD7</accession>
<dbReference type="InterPro" id="IPR001087">
    <property type="entry name" value="GDSL"/>
</dbReference>
<sequence>MHTASLHCHICAHAWAEAWGLVTASAAAASRLAHPHPCSIGLVGAIGDSLTTAVNMDCDGAGCAGMAEWFELAWAVGSSARDDSCDASCGWLWWQEGCANNGVCNEPAQTTGKCEAGTDCSDCGGCSRAARTLPNLLGEACASGAVLGASTGGASTGGGGARGLNVAQSGARAKEALTQAVGLVAKAESLLGGAAYATTLVTMLLGGNDLCNVCKDGGDVSADEYAAKMRPAFETLAAVPRLVVNVPLHADYTQLAGVDWGFFGNLYCDVLLALVCPQLGV</sequence>
<dbReference type="EnsemblProtists" id="EOD34472">
    <property type="protein sequence ID" value="EOD34472"/>
    <property type="gene ID" value="EMIHUDRAFT_455594"/>
</dbReference>
<dbReference type="PANTHER" id="PTHR21325">
    <property type="entry name" value="PHOSPHOLIPASE B, PLB1"/>
    <property type="match status" value="1"/>
</dbReference>
<dbReference type="PANTHER" id="PTHR21325:SF31">
    <property type="entry name" value="GH22081P-RELATED"/>
    <property type="match status" value="1"/>
</dbReference>
<proteinExistence type="predicted"/>
<keyword evidence="1" id="KW-0732">Signal</keyword>
<dbReference type="GeneID" id="17279742"/>
<protein>
    <recommendedName>
        <fullName evidence="4">SGNH hydrolase-type esterase domain-containing protein</fullName>
    </recommendedName>
</protein>
<evidence type="ECO:0000256" key="1">
    <source>
        <dbReference type="SAM" id="SignalP"/>
    </source>
</evidence>
<dbReference type="Pfam" id="PF00657">
    <property type="entry name" value="Lipase_GDSL"/>
    <property type="match status" value="1"/>
</dbReference>
<dbReference type="InterPro" id="IPR038885">
    <property type="entry name" value="PLB1"/>
</dbReference>
<dbReference type="GO" id="GO:0006644">
    <property type="term" value="P:phospholipid metabolic process"/>
    <property type="evidence" value="ECO:0007669"/>
    <property type="project" value="TreeGrafter"/>
</dbReference>
<dbReference type="GO" id="GO:0004620">
    <property type="term" value="F:phospholipase activity"/>
    <property type="evidence" value="ECO:0007669"/>
    <property type="project" value="InterPro"/>
</dbReference>
<feature type="signal peptide" evidence="1">
    <location>
        <begin position="1"/>
        <end position="16"/>
    </location>
</feature>
<evidence type="ECO:0000313" key="3">
    <source>
        <dbReference type="Proteomes" id="UP000013827"/>
    </source>
</evidence>
<dbReference type="KEGG" id="ehx:EMIHUDRAFT_455594"/>
<dbReference type="RefSeq" id="XP_005786901.1">
    <property type="nucleotide sequence ID" value="XM_005786844.1"/>
</dbReference>
<evidence type="ECO:0000313" key="2">
    <source>
        <dbReference type="EnsemblProtists" id="EOD34472"/>
    </source>
</evidence>
<feature type="chain" id="PRO_5044205845" description="SGNH hydrolase-type esterase domain-containing protein" evidence="1">
    <location>
        <begin position="17"/>
        <end position="281"/>
    </location>
</feature>
<dbReference type="AlphaFoldDB" id="A0A0D3KFD7"/>
<name>A0A0D3KFD7_EMIH1</name>
<dbReference type="PaxDb" id="2903-EOD34472"/>
<reference evidence="3" key="1">
    <citation type="journal article" date="2013" name="Nature">
        <title>Pan genome of the phytoplankton Emiliania underpins its global distribution.</title>
        <authorList>
            <person name="Read B.A."/>
            <person name="Kegel J."/>
            <person name="Klute M.J."/>
            <person name="Kuo A."/>
            <person name="Lefebvre S.C."/>
            <person name="Maumus F."/>
            <person name="Mayer C."/>
            <person name="Miller J."/>
            <person name="Monier A."/>
            <person name="Salamov A."/>
            <person name="Young J."/>
            <person name="Aguilar M."/>
            <person name="Claverie J.M."/>
            <person name="Frickenhaus S."/>
            <person name="Gonzalez K."/>
            <person name="Herman E.K."/>
            <person name="Lin Y.C."/>
            <person name="Napier J."/>
            <person name="Ogata H."/>
            <person name="Sarno A.F."/>
            <person name="Shmutz J."/>
            <person name="Schroeder D."/>
            <person name="de Vargas C."/>
            <person name="Verret F."/>
            <person name="von Dassow P."/>
            <person name="Valentin K."/>
            <person name="Van de Peer Y."/>
            <person name="Wheeler G."/>
            <person name="Dacks J.B."/>
            <person name="Delwiche C.F."/>
            <person name="Dyhrman S.T."/>
            <person name="Glockner G."/>
            <person name="John U."/>
            <person name="Richards T."/>
            <person name="Worden A.Z."/>
            <person name="Zhang X."/>
            <person name="Grigoriev I.V."/>
            <person name="Allen A.E."/>
            <person name="Bidle K."/>
            <person name="Borodovsky M."/>
            <person name="Bowler C."/>
            <person name="Brownlee C."/>
            <person name="Cock J.M."/>
            <person name="Elias M."/>
            <person name="Gladyshev V.N."/>
            <person name="Groth M."/>
            <person name="Guda C."/>
            <person name="Hadaegh A."/>
            <person name="Iglesias-Rodriguez M.D."/>
            <person name="Jenkins J."/>
            <person name="Jones B.M."/>
            <person name="Lawson T."/>
            <person name="Leese F."/>
            <person name="Lindquist E."/>
            <person name="Lobanov A."/>
            <person name="Lomsadze A."/>
            <person name="Malik S.B."/>
            <person name="Marsh M.E."/>
            <person name="Mackinder L."/>
            <person name="Mock T."/>
            <person name="Mueller-Roeber B."/>
            <person name="Pagarete A."/>
            <person name="Parker M."/>
            <person name="Probert I."/>
            <person name="Quesneville H."/>
            <person name="Raines C."/>
            <person name="Rensing S.A."/>
            <person name="Riano-Pachon D.M."/>
            <person name="Richier S."/>
            <person name="Rokitta S."/>
            <person name="Shiraiwa Y."/>
            <person name="Soanes D.M."/>
            <person name="van der Giezen M."/>
            <person name="Wahlund T.M."/>
            <person name="Williams B."/>
            <person name="Wilson W."/>
            <person name="Wolfe G."/>
            <person name="Wurch L.L."/>
        </authorList>
    </citation>
    <scope>NUCLEOTIDE SEQUENCE</scope>
</reference>
<dbReference type="Proteomes" id="UP000013827">
    <property type="component" value="Unassembled WGS sequence"/>
</dbReference>
<evidence type="ECO:0008006" key="4">
    <source>
        <dbReference type="Google" id="ProtNLM"/>
    </source>
</evidence>
<organism evidence="2 3">
    <name type="scientific">Emiliania huxleyi (strain CCMP1516)</name>
    <dbReference type="NCBI Taxonomy" id="280463"/>
    <lineage>
        <taxon>Eukaryota</taxon>
        <taxon>Haptista</taxon>
        <taxon>Haptophyta</taxon>
        <taxon>Prymnesiophyceae</taxon>
        <taxon>Isochrysidales</taxon>
        <taxon>Noelaerhabdaceae</taxon>
        <taxon>Emiliania</taxon>
    </lineage>
</organism>
<dbReference type="SUPFAM" id="SSF52266">
    <property type="entry name" value="SGNH hydrolase"/>
    <property type="match status" value="1"/>
</dbReference>
<keyword evidence="3" id="KW-1185">Reference proteome</keyword>